<dbReference type="OrthoDB" id="166803at2759"/>
<keyword evidence="4" id="KW-1185">Reference proteome</keyword>
<dbReference type="PANTHER" id="PTHR46593">
    <property type="entry name" value="TRANSMEMBRANE PROTEIN 64"/>
    <property type="match status" value="1"/>
</dbReference>
<feature type="transmembrane region" description="Helical" evidence="1">
    <location>
        <begin position="244"/>
        <end position="265"/>
    </location>
</feature>
<feature type="transmembrane region" description="Helical" evidence="1">
    <location>
        <begin position="161"/>
        <end position="187"/>
    </location>
</feature>
<dbReference type="STRING" id="6573.A0A210QMD2"/>
<keyword evidence="1" id="KW-1133">Transmembrane helix</keyword>
<dbReference type="GO" id="GO:0005783">
    <property type="term" value="C:endoplasmic reticulum"/>
    <property type="evidence" value="ECO:0007669"/>
    <property type="project" value="TreeGrafter"/>
</dbReference>
<evidence type="ECO:0000313" key="3">
    <source>
        <dbReference type="EMBL" id="OWF49885.1"/>
    </source>
</evidence>
<keyword evidence="1" id="KW-0472">Membrane</keyword>
<protein>
    <submittedName>
        <fullName evidence="3">Transmembrane protein 64</fullName>
    </submittedName>
</protein>
<accession>A0A210QMD2</accession>
<evidence type="ECO:0000256" key="1">
    <source>
        <dbReference type="SAM" id="Phobius"/>
    </source>
</evidence>
<reference evidence="3 4" key="1">
    <citation type="journal article" date="2017" name="Nat. Ecol. Evol.">
        <title>Scallop genome provides insights into evolution of bilaterian karyotype and development.</title>
        <authorList>
            <person name="Wang S."/>
            <person name="Zhang J."/>
            <person name="Jiao W."/>
            <person name="Li J."/>
            <person name="Xun X."/>
            <person name="Sun Y."/>
            <person name="Guo X."/>
            <person name="Huan P."/>
            <person name="Dong B."/>
            <person name="Zhang L."/>
            <person name="Hu X."/>
            <person name="Sun X."/>
            <person name="Wang J."/>
            <person name="Zhao C."/>
            <person name="Wang Y."/>
            <person name="Wang D."/>
            <person name="Huang X."/>
            <person name="Wang R."/>
            <person name="Lv J."/>
            <person name="Li Y."/>
            <person name="Zhang Z."/>
            <person name="Liu B."/>
            <person name="Lu W."/>
            <person name="Hui Y."/>
            <person name="Liang J."/>
            <person name="Zhou Z."/>
            <person name="Hou R."/>
            <person name="Li X."/>
            <person name="Liu Y."/>
            <person name="Li H."/>
            <person name="Ning X."/>
            <person name="Lin Y."/>
            <person name="Zhao L."/>
            <person name="Xing Q."/>
            <person name="Dou J."/>
            <person name="Li Y."/>
            <person name="Mao J."/>
            <person name="Guo H."/>
            <person name="Dou H."/>
            <person name="Li T."/>
            <person name="Mu C."/>
            <person name="Jiang W."/>
            <person name="Fu Q."/>
            <person name="Fu X."/>
            <person name="Miao Y."/>
            <person name="Liu J."/>
            <person name="Yu Q."/>
            <person name="Li R."/>
            <person name="Liao H."/>
            <person name="Li X."/>
            <person name="Kong Y."/>
            <person name="Jiang Z."/>
            <person name="Chourrout D."/>
            <person name="Li R."/>
            <person name="Bao Z."/>
        </authorList>
    </citation>
    <scope>NUCLEOTIDE SEQUENCE [LARGE SCALE GENOMIC DNA]</scope>
    <source>
        <strain evidence="3 4">PY_sf001</strain>
    </source>
</reference>
<dbReference type="GO" id="GO:0051480">
    <property type="term" value="P:regulation of cytosolic calcium ion concentration"/>
    <property type="evidence" value="ECO:0007669"/>
    <property type="project" value="TreeGrafter"/>
</dbReference>
<comment type="caution">
    <text evidence="3">The sequence shown here is derived from an EMBL/GenBank/DDBJ whole genome shotgun (WGS) entry which is preliminary data.</text>
</comment>
<dbReference type="Proteomes" id="UP000242188">
    <property type="component" value="Unassembled WGS sequence"/>
</dbReference>
<dbReference type="InterPro" id="IPR053069">
    <property type="entry name" value="TVP38/TMEM64"/>
</dbReference>
<organism evidence="3 4">
    <name type="scientific">Mizuhopecten yessoensis</name>
    <name type="common">Japanese scallop</name>
    <name type="synonym">Patinopecten yessoensis</name>
    <dbReference type="NCBI Taxonomy" id="6573"/>
    <lineage>
        <taxon>Eukaryota</taxon>
        <taxon>Metazoa</taxon>
        <taxon>Spiralia</taxon>
        <taxon>Lophotrochozoa</taxon>
        <taxon>Mollusca</taxon>
        <taxon>Bivalvia</taxon>
        <taxon>Autobranchia</taxon>
        <taxon>Pteriomorphia</taxon>
        <taxon>Pectinida</taxon>
        <taxon>Pectinoidea</taxon>
        <taxon>Pectinidae</taxon>
        <taxon>Mizuhopecten</taxon>
    </lineage>
</organism>
<feature type="transmembrane region" description="Helical" evidence="1">
    <location>
        <begin position="285"/>
        <end position="304"/>
    </location>
</feature>
<feature type="domain" description="VTT" evidence="2">
    <location>
        <begin position="152"/>
        <end position="267"/>
    </location>
</feature>
<feature type="transmembrane region" description="Helical" evidence="1">
    <location>
        <begin position="96"/>
        <end position="118"/>
    </location>
</feature>
<feature type="transmembrane region" description="Helical" evidence="1">
    <location>
        <begin position="130"/>
        <end position="155"/>
    </location>
</feature>
<sequence>MTSCSDGFNQFKIHHITQQSKLLLGESSTLDELFLCRKLNLEGTQTIAYQPLHNERSSSSNGDEATAFICNEETKEFQPSSAETDIFRTGPSCYQVSISSVFVISLICLLVVACRHYIRNLLLWLEETEPAISCTIFLVLFTVVSFPMAWGYMLLMVAAGYLYGILYGPLVVVTCGGIGILVAHLVMKNCCKNCIMKRFYNDKMEAVIRVVESGQGFRVVALSRLTPIPFGLQNGLFALTNIHLLTYIASSILGLVPTSILNCYMGTTVRSMEDVLSDDSNKTTGYIIFIVQILITFLLLWFVVRKGRMELKRAVEGEEKPEFIPLTEIKDDSS</sequence>
<proteinExistence type="predicted"/>
<dbReference type="EMBL" id="NEDP02002904">
    <property type="protein sequence ID" value="OWF49885.1"/>
    <property type="molecule type" value="Genomic_DNA"/>
</dbReference>
<name>A0A210QMD2_MIZYE</name>
<evidence type="ECO:0000259" key="2">
    <source>
        <dbReference type="Pfam" id="PF09335"/>
    </source>
</evidence>
<evidence type="ECO:0000313" key="4">
    <source>
        <dbReference type="Proteomes" id="UP000242188"/>
    </source>
</evidence>
<dbReference type="PANTHER" id="PTHR46593:SF1">
    <property type="entry name" value="TRANSMEMBRANE PROTEIN 64"/>
    <property type="match status" value="1"/>
</dbReference>
<dbReference type="InterPro" id="IPR032816">
    <property type="entry name" value="VTT_dom"/>
</dbReference>
<dbReference type="AlphaFoldDB" id="A0A210QMD2"/>
<dbReference type="Pfam" id="PF09335">
    <property type="entry name" value="VTT_dom"/>
    <property type="match status" value="1"/>
</dbReference>
<gene>
    <name evidence="3" type="ORF">KP79_PYT13514</name>
</gene>
<keyword evidence="1 3" id="KW-0812">Transmembrane</keyword>